<protein>
    <recommendedName>
        <fullName evidence="2">Ankyrin repeat protein</fullName>
    </recommendedName>
</protein>
<reference evidence="1" key="1">
    <citation type="journal article" date="2014" name="Front. Microbiol.">
        <title>High frequency of phylogenetically diverse reductive dehalogenase-homologous genes in deep subseafloor sedimentary metagenomes.</title>
        <authorList>
            <person name="Kawai M."/>
            <person name="Futagami T."/>
            <person name="Toyoda A."/>
            <person name="Takaki Y."/>
            <person name="Nishi S."/>
            <person name="Hori S."/>
            <person name="Arai W."/>
            <person name="Tsubouchi T."/>
            <person name="Morono Y."/>
            <person name="Uchiyama I."/>
            <person name="Ito T."/>
            <person name="Fujiyama A."/>
            <person name="Inagaki F."/>
            <person name="Takami H."/>
        </authorList>
    </citation>
    <scope>NUCLEOTIDE SEQUENCE</scope>
    <source>
        <strain evidence="1">Expedition CK06-06</strain>
    </source>
</reference>
<feature type="non-terminal residue" evidence="1">
    <location>
        <position position="64"/>
    </location>
</feature>
<gene>
    <name evidence="1" type="ORF">S01H4_52781</name>
</gene>
<name>X1D4M6_9ZZZZ</name>
<evidence type="ECO:0008006" key="2">
    <source>
        <dbReference type="Google" id="ProtNLM"/>
    </source>
</evidence>
<dbReference type="EMBL" id="BART01030193">
    <property type="protein sequence ID" value="GAH15157.1"/>
    <property type="molecule type" value="Genomic_DNA"/>
</dbReference>
<sequence>MNSIDNIYCIHLKDRSDRKISIDKTAKHHNNEYSNILIESAAEAGNTNIVKYLLNLDASLLKYS</sequence>
<evidence type="ECO:0000313" key="1">
    <source>
        <dbReference type="EMBL" id="GAH15157.1"/>
    </source>
</evidence>
<dbReference type="AlphaFoldDB" id="X1D4M6"/>
<proteinExistence type="predicted"/>
<accession>X1D4M6</accession>
<organism evidence="1">
    <name type="scientific">marine sediment metagenome</name>
    <dbReference type="NCBI Taxonomy" id="412755"/>
    <lineage>
        <taxon>unclassified sequences</taxon>
        <taxon>metagenomes</taxon>
        <taxon>ecological metagenomes</taxon>
    </lineage>
</organism>
<comment type="caution">
    <text evidence="1">The sequence shown here is derived from an EMBL/GenBank/DDBJ whole genome shotgun (WGS) entry which is preliminary data.</text>
</comment>